<dbReference type="EMBL" id="JADCLJ010000006">
    <property type="protein sequence ID" value="MBE4906798.1"/>
    <property type="molecule type" value="Genomic_DNA"/>
</dbReference>
<protein>
    <submittedName>
        <fullName evidence="4">Thiazole tautomerase TenI</fullName>
    </submittedName>
</protein>
<evidence type="ECO:0000259" key="3">
    <source>
        <dbReference type="Pfam" id="PF02581"/>
    </source>
</evidence>
<dbReference type="Proteomes" id="UP001516662">
    <property type="component" value="Unassembled WGS sequence"/>
</dbReference>
<accession>A0ABR9QE82</accession>
<evidence type="ECO:0000313" key="5">
    <source>
        <dbReference type="Proteomes" id="UP001516662"/>
    </source>
</evidence>
<dbReference type="Pfam" id="PF02581">
    <property type="entry name" value="TMP-TENI"/>
    <property type="match status" value="1"/>
</dbReference>
<dbReference type="Gene3D" id="3.20.20.70">
    <property type="entry name" value="Aldolase class I"/>
    <property type="match status" value="1"/>
</dbReference>
<comment type="pathway">
    <text evidence="1">Cofactor biosynthesis; thiamine diphosphate biosynthesis.</text>
</comment>
<evidence type="ECO:0000256" key="1">
    <source>
        <dbReference type="ARBA" id="ARBA00004948"/>
    </source>
</evidence>
<proteinExistence type="predicted"/>
<dbReference type="CDD" id="cd00564">
    <property type="entry name" value="TMP_TenI"/>
    <property type="match status" value="1"/>
</dbReference>
<reference evidence="4 5" key="1">
    <citation type="submission" date="2020-10" db="EMBL/GenBank/DDBJ databases">
        <title>Bacillus sp. HD4P25, an endophyte from a halophyte.</title>
        <authorList>
            <person name="Sun J.-Q."/>
        </authorList>
    </citation>
    <scope>NUCLEOTIDE SEQUENCE [LARGE SCALE GENOMIC DNA]</scope>
    <source>
        <strain evidence="4 5">YIM 93174</strain>
    </source>
</reference>
<dbReference type="RefSeq" id="WP_193534288.1">
    <property type="nucleotide sequence ID" value="NZ_JADCLJ010000006.1"/>
</dbReference>
<sequence length="211" mass="22715">MAKKELHIISTGQQPIKEFVSTIASIHDYVDYIHIREKTKTAKEIFDTVMYLTENKIPLSKIIINDRVDVAAVTRVAGVQLGYSSLDVESVKSRFPELKIGCSIHSKEEAIAAEKNGANFCLFGHIYSTKSKPGIAPRGITGLTEVVSTTNLPVIAIGGIQPQSTLDVIEAGAAGIAVLSGVLLASNPLGAVKEYAYKLGREGVHNEARKL</sequence>
<dbReference type="InterPro" id="IPR013785">
    <property type="entry name" value="Aldolase_TIM"/>
</dbReference>
<dbReference type="PANTHER" id="PTHR20857:SF22">
    <property type="entry name" value="THIAZOLE TAUTOMERASE"/>
    <property type="match status" value="1"/>
</dbReference>
<feature type="domain" description="Thiamine phosphate synthase/TenI" evidence="3">
    <location>
        <begin position="16"/>
        <end position="182"/>
    </location>
</feature>
<evidence type="ECO:0000256" key="2">
    <source>
        <dbReference type="ARBA" id="ARBA00022977"/>
    </source>
</evidence>
<name>A0ABR9QE82_9BACI</name>
<dbReference type="NCBIfam" id="NF005819">
    <property type="entry name" value="PRK07695.1"/>
    <property type="match status" value="1"/>
</dbReference>
<evidence type="ECO:0000313" key="4">
    <source>
        <dbReference type="EMBL" id="MBE4906798.1"/>
    </source>
</evidence>
<dbReference type="SUPFAM" id="SSF51391">
    <property type="entry name" value="Thiamin phosphate synthase"/>
    <property type="match status" value="1"/>
</dbReference>
<dbReference type="InterPro" id="IPR022998">
    <property type="entry name" value="ThiamineP_synth_TenI"/>
</dbReference>
<comment type="caution">
    <text evidence="4">The sequence shown here is derived from an EMBL/GenBank/DDBJ whole genome shotgun (WGS) entry which is preliminary data.</text>
</comment>
<organism evidence="4 5">
    <name type="scientific">Litchfieldia luteola</name>
    <dbReference type="NCBI Taxonomy" id="682179"/>
    <lineage>
        <taxon>Bacteria</taxon>
        <taxon>Bacillati</taxon>
        <taxon>Bacillota</taxon>
        <taxon>Bacilli</taxon>
        <taxon>Bacillales</taxon>
        <taxon>Bacillaceae</taxon>
        <taxon>Litchfieldia</taxon>
    </lineage>
</organism>
<dbReference type="PANTHER" id="PTHR20857">
    <property type="entry name" value="THIAMINE-PHOSPHATE PYROPHOSPHORYLASE"/>
    <property type="match status" value="1"/>
</dbReference>
<keyword evidence="5" id="KW-1185">Reference proteome</keyword>
<keyword evidence="2" id="KW-0784">Thiamine biosynthesis</keyword>
<gene>
    <name evidence="4" type="primary">tenI</name>
    <name evidence="4" type="ORF">IMZ08_01840</name>
</gene>
<dbReference type="InterPro" id="IPR036206">
    <property type="entry name" value="ThiamineP_synth_sf"/>
</dbReference>